<evidence type="ECO:0000256" key="3">
    <source>
        <dbReference type="ARBA" id="ARBA00022989"/>
    </source>
</evidence>
<keyword evidence="2 5" id="KW-0812">Transmembrane</keyword>
<dbReference type="OrthoDB" id="37107at2157"/>
<evidence type="ECO:0000256" key="2">
    <source>
        <dbReference type="ARBA" id="ARBA00022692"/>
    </source>
</evidence>
<feature type="transmembrane region" description="Helical" evidence="5">
    <location>
        <begin position="300"/>
        <end position="324"/>
    </location>
</feature>
<comment type="caution">
    <text evidence="7">The sequence shown here is derived from an EMBL/GenBank/DDBJ whole genome shotgun (WGS) entry which is preliminary data.</text>
</comment>
<name>A0A328PGY2_9EURY</name>
<feature type="transmembrane region" description="Helical" evidence="5">
    <location>
        <begin position="265"/>
        <end position="288"/>
    </location>
</feature>
<dbReference type="GO" id="GO:0140359">
    <property type="term" value="F:ABC-type transporter activity"/>
    <property type="evidence" value="ECO:0007669"/>
    <property type="project" value="InterPro"/>
</dbReference>
<dbReference type="AlphaFoldDB" id="A0A328PGY2"/>
<comment type="subcellular location">
    <subcellularLocation>
        <location evidence="1">Membrane</location>
        <topology evidence="1">Multi-pass membrane protein</topology>
    </subcellularLocation>
</comment>
<evidence type="ECO:0000313" key="8">
    <source>
        <dbReference type="Proteomes" id="UP000249782"/>
    </source>
</evidence>
<proteinExistence type="predicted"/>
<dbReference type="Proteomes" id="UP000249782">
    <property type="component" value="Unassembled WGS sequence"/>
</dbReference>
<gene>
    <name evidence="7" type="ORF">DPC56_03945</name>
</gene>
<dbReference type="InterPro" id="IPR013525">
    <property type="entry name" value="ABC2_TM"/>
</dbReference>
<keyword evidence="8" id="KW-1185">Reference proteome</keyword>
<protein>
    <submittedName>
        <fullName evidence="7">ABC transporter permease</fullName>
    </submittedName>
</protein>
<evidence type="ECO:0000256" key="5">
    <source>
        <dbReference type="SAM" id="Phobius"/>
    </source>
</evidence>
<feature type="transmembrane region" description="Helical" evidence="5">
    <location>
        <begin position="235"/>
        <end position="259"/>
    </location>
</feature>
<dbReference type="GO" id="GO:0016020">
    <property type="term" value="C:membrane"/>
    <property type="evidence" value="ECO:0007669"/>
    <property type="project" value="UniProtKB-SubCell"/>
</dbReference>
<organism evidence="7 8">
    <name type="scientific">Methanothermobacter tenebrarum</name>
    <dbReference type="NCBI Taxonomy" id="680118"/>
    <lineage>
        <taxon>Archaea</taxon>
        <taxon>Methanobacteriati</taxon>
        <taxon>Methanobacteriota</taxon>
        <taxon>Methanomada group</taxon>
        <taxon>Methanobacteria</taxon>
        <taxon>Methanobacteriales</taxon>
        <taxon>Methanobacteriaceae</taxon>
        <taxon>Methanothermobacter</taxon>
    </lineage>
</organism>
<reference evidence="7 8" key="1">
    <citation type="submission" date="2018-06" db="EMBL/GenBank/DDBJ databases">
        <title>Draft genome sequence of hyperthermophilic methanogen Methanothermobacter tenebrarum sp. MCM-B 1447.</title>
        <authorList>
            <person name="Pore S.D."/>
            <person name="Dagar S."/>
            <person name="Dhakephalkar P.K."/>
        </authorList>
    </citation>
    <scope>NUCLEOTIDE SEQUENCE [LARGE SCALE GENOMIC DNA]</scope>
    <source>
        <strain evidence="7 8">MCM B 1447</strain>
    </source>
</reference>
<keyword evidence="4 5" id="KW-0472">Membrane</keyword>
<evidence type="ECO:0000256" key="4">
    <source>
        <dbReference type="ARBA" id="ARBA00023136"/>
    </source>
</evidence>
<feature type="transmembrane region" description="Helical" evidence="5">
    <location>
        <begin position="344"/>
        <end position="366"/>
    </location>
</feature>
<dbReference type="RefSeq" id="WP_112093773.1">
    <property type="nucleotide sequence ID" value="NZ_QLOE01000004.1"/>
</dbReference>
<sequence length="374" mass="41392">MKLVALSRKEAYDILTNRVYVFLVIVQVIILLGSFALASVSSIALDPGLIDKWGGGQFLKVGAPEDIKGTILEKNLKEENLKLVYYSDLQSANRALGSETSATVYLGEDGNVRVNIDAGSIFYTILSEKIRRAAESYNIEKSLDNLPSEEISKVKEPIRLSIVEMNEERHVEVALESPYFVGIMYGFMVPFILFLPFFLGSNIVTDSIVGEKERKTFEVLLMAPLSPSMIIIGKIIPVVLFSILQSLAWIIILCLLHVPLYNLPLIVLLVLFMAFGFAGVGVFVSSLVDSTKEANSAITIILFIATFILFVPLFMDVGFLGPFLDFIPTVILVKLSTSQSVGGVIWDMIPSLIFSLLVFIFSTLSFKREGLIRL</sequence>
<dbReference type="PANTHER" id="PTHR43471">
    <property type="entry name" value="ABC TRANSPORTER PERMEASE"/>
    <property type="match status" value="1"/>
</dbReference>
<evidence type="ECO:0000256" key="1">
    <source>
        <dbReference type="ARBA" id="ARBA00004141"/>
    </source>
</evidence>
<accession>A0A328PGY2</accession>
<evidence type="ECO:0000313" key="7">
    <source>
        <dbReference type="EMBL" id="RAO79085.1"/>
    </source>
</evidence>
<feature type="domain" description="ABC-2 type transporter transmembrane" evidence="6">
    <location>
        <begin position="48"/>
        <end position="363"/>
    </location>
</feature>
<dbReference type="Pfam" id="PF12698">
    <property type="entry name" value="ABC2_membrane_3"/>
    <property type="match status" value="1"/>
</dbReference>
<feature type="transmembrane region" description="Helical" evidence="5">
    <location>
        <begin position="20"/>
        <end position="45"/>
    </location>
</feature>
<keyword evidence="3 5" id="KW-1133">Transmembrane helix</keyword>
<feature type="transmembrane region" description="Helical" evidence="5">
    <location>
        <begin position="179"/>
        <end position="199"/>
    </location>
</feature>
<evidence type="ECO:0000259" key="6">
    <source>
        <dbReference type="Pfam" id="PF12698"/>
    </source>
</evidence>
<dbReference type="EMBL" id="QLOE01000004">
    <property type="protein sequence ID" value="RAO79085.1"/>
    <property type="molecule type" value="Genomic_DNA"/>
</dbReference>